<dbReference type="GO" id="GO:0016787">
    <property type="term" value="F:hydrolase activity"/>
    <property type="evidence" value="ECO:0007669"/>
    <property type="project" value="UniProtKB-KW"/>
</dbReference>
<dbReference type="InterPro" id="IPR017853">
    <property type="entry name" value="GH"/>
</dbReference>
<dbReference type="Proteomes" id="UP001589818">
    <property type="component" value="Unassembled WGS sequence"/>
</dbReference>
<dbReference type="SUPFAM" id="SSF51445">
    <property type="entry name" value="(Trans)glycosidases"/>
    <property type="match status" value="1"/>
</dbReference>
<name>A0ABV6JCB7_9BACL</name>
<keyword evidence="1" id="KW-0732">Signal</keyword>
<accession>A0ABV6JCB7</accession>
<evidence type="ECO:0000313" key="4">
    <source>
        <dbReference type="Proteomes" id="UP001589818"/>
    </source>
</evidence>
<gene>
    <name evidence="3" type="ORF">ACFFJ8_14170</name>
</gene>
<comment type="caution">
    <text evidence="3">The sequence shown here is derived from an EMBL/GenBank/DDBJ whole genome shotgun (WGS) entry which is preliminary data.</text>
</comment>
<feature type="chain" id="PRO_5046555433" evidence="1">
    <location>
        <begin position="33"/>
        <end position="605"/>
    </location>
</feature>
<protein>
    <submittedName>
        <fullName evidence="3">Glycoside hydrolase</fullName>
    </submittedName>
</protein>
<feature type="signal peptide" evidence="1">
    <location>
        <begin position="1"/>
        <end position="32"/>
    </location>
</feature>
<keyword evidence="3" id="KW-0378">Hydrolase</keyword>
<dbReference type="Pfam" id="PF02057">
    <property type="entry name" value="Glyco_hydro_59"/>
    <property type="match status" value="1"/>
</dbReference>
<dbReference type="PANTHER" id="PTHR42767:SF1">
    <property type="entry name" value="ENDO-BETA-1,6-GALACTANASE-LIKE DOMAIN-CONTAINING PROTEIN"/>
    <property type="match status" value="1"/>
</dbReference>
<dbReference type="InterPro" id="IPR039743">
    <property type="entry name" value="6GAL/EXGAL"/>
</dbReference>
<dbReference type="InterPro" id="IPR049161">
    <property type="entry name" value="GH59_cat"/>
</dbReference>
<feature type="domain" description="Glycosyl hydrolase family 59 catalytic" evidence="2">
    <location>
        <begin position="48"/>
        <end position="324"/>
    </location>
</feature>
<organism evidence="3 4">
    <name type="scientific">Paenibacillus mendelii</name>
    <dbReference type="NCBI Taxonomy" id="206163"/>
    <lineage>
        <taxon>Bacteria</taxon>
        <taxon>Bacillati</taxon>
        <taxon>Bacillota</taxon>
        <taxon>Bacilli</taxon>
        <taxon>Bacillales</taxon>
        <taxon>Paenibacillaceae</taxon>
        <taxon>Paenibacillus</taxon>
    </lineage>
</organism>
<reference evidence="3 4" key="1">
    <citation type="submission" date="2024-09" db="EMBL/GenBank/DDBJ databases">
        <authorList>
            <person name="Sun Q."/>
            <person name="Mori K."/>
        </authorList>
    </citation>
    <scope>NUCLEOTIDE SEQUENCE [LARGE SCALE GENOMIC DNA]</scope>
    <source>
        <strain evidence="3 4">CCM 4839</strain>
    </source>
</reference>
<evidence type="ECO:0000313" key="3">
    <source>
        <dbReference type="EMBL" id="MFC0392515.1"/>
    </source>
</evidence>
<sequence>MIQTLLKRLASVGVAMSVMLTTVVVLPITANAASDVTVNWNDVKQEIDGFGVSQAGWSDAIYDLSEPVRSQVMDLLFTQETGIGISIFRGEIFPQFNPSPGTYNFNARPDQVWVMQQAKARGVDKIIATSWSPPAWMKTNNSTTNGGFLKSENYGDFALLMSKFIKEYDQQFGIDLYGVSLTNEPNSMTFLSWNSSEWNSTNIQVFLKDYLKQAMINQGVQDTKVIAGESSWWSEDLVKDALDDPASAERIDIVAGHNYPVPVVNVELPTTPFTKAASKGKKVWMTEVSKVDSYDPGMTSGLKFARQIHDFITKANVNAWMYWTGAIPGNNDEGLINVYKDTNTYQLTKRYYAFGNFSKFIKPGYVRIGAPDNPQTGVFTSAYKDPATGKFTIVAVNDSDNTAELNFLPSGFTAGKLTPYITNSELNMAKGPNVPLSGGKFKTLIAPKSVVTFVGENGSSADPAGQTLTDDLNNWTKTSSHTGNLAFDSSNSFLYFNNDGSRVKRTTGTTESFVYNLQNITNFTATLYHASVWNGVAFYTSPDNVNWTPVVHISTPGVYTLGQWYRKTYSPLSALPAGTQYLKVELSGSDSWEKQVSKMVINYAP</sequence>
<dbReference type="EMBL" id="JBHLVF010000017">
    <property type="protein sequence ID" value="MFC0392515.1"/>
    <property type="molecule type" value="Genomic_DNA"/>
</dbReference>
<evidence type="ECO:0000256" key="1">
    <source>
        <dbReference type="SAM" id="SignalP"/>
    </source>
</evidence>
<proteinExistence type="predicted"/>
<dbReference type="SUPFAM" id="SSF51011">
    <property type="entry name" value="Glycosyl hydrolase domain"/>
    <property type="match status" value="1"/>
</dbReference>
<evidence type="ECO:0000259" key="2">
    <source>
        <dbReference type="Pfam" id="PF02057"/>
    </source>
</evidence>
<dbReference type="Gene3D" id="2.60.40.1180">
    <property type="entry name" value="Golgi alpha-mannosidase II"/>
    <property type="match status" value="1"/>
</dbReference>
<dbReference type="PANTHER" id="PTHR42767">
    <property type="entry name" value="ENDO-BETA-1,6-GALACTANASE"/>
    <property type="match status" value="1"/>
</dbReference>
<dbReference type="InterPro" id="IPR013780">
    <property type="entry name" value="Glyco_hydro_b"/>
</dbReference>
<dbReference type="Gene3D" id="3.20.20.80">
    <property type="entry name" value="Glycosidases"/>
    <property type="match status" value="1"/>
</dbReference>
<keyword evidence="4" id="KW-1185">Reference proteome</keyword>
<dbReference type="RefSeq" id="WP_204819594.1">
    <property type="nucleotide sequence ID" value="NZ_JANHOF010000003.1"/>
</dbReference>